<organism evidence="1 2">
    <name type="scientific">Fragilariopsis cylindrus CCMP1102</name>
    <dbReference type="NCBI Taxonomy" id="635003"/>
    <lineage>
        <taxon>Eukaryota</taxon>
        <taxon>Sar</taxon>
        <taxon>Stramenopiles</taxon>
        <taxon>Ochrophyta</taxon>
        <taxon>Bacillariophyta</taxon>
        <taxon>Bacillariophyceae</taxon>
        <taxon>Bacillariophycidae</taxon>
        <taxon>Bacillariales</taxon>
        <taxon>Bacillariaceae</taxon>
        <taxon>Fragilariopsis</taxon>
    </lineage>
</organism>
<evidence type="ECO:0000313" key="1">
    <source>
        <dbReference type="EMBL" id="OEU07537.1"/>
    </source>
</evidence>
<name>A0A1E7EP37_9STRA</name>
<keyword evidence="2" id="KW-1185">Reference proteome</keyword>
<dbReference type="EMBL" id="KV784385">
    <property type="protein sequence ID" value="OEU07537.1"/>
    <property type="molecule type" value="Genomic_DNA"/>
</dbReference>
<accession>A0A1E7EP37</accession>
<dbReference type="AlphaFoldDB" id="A0A1E7EP37"/>
<protein>
    <submittedName>
        <fullName evidence="1">Uncharacterized protein</fullName>
    </submittedName>
</protein>
<sequence length="174" mass="17982">MGGRVGYLVGRSVGKSVGAGVGLELGDPLGLSLGLVDGYSQEHVQISGNSSLTKRHASVSLNGPVVIPTLDRSPSSDCSRNDMRLPQLYPSTNVPHTSSVHSSHPHRNVGVSLGACVLGTVFSIGAGVGGIPGTDVGDGGLVMHLQIGSPNEHAQFCESVVVCPFVVKNFEYEH</sequence>
<reference evidence="1 2" key="1">
    <citation type="submission" date="2016-09" db="EMBL/GenBank/DDBJ databases">
        <title>Extensive genetic diversity and differential bi-allelic expression allows diatom success in the polar Southern Ocean.</title>
        <authorList>
            <consortium name="DOE Joint Genome Institute"/>
            <person name="Mock T."/>
            <person name="Otillar R.P."/>
            <person name="Strauss J."/>
            <person name="Dupont C."/>
            <person name="Frickenhaus S."/>
            <person name="Maumus F."/>
            <person name="Mcmullan M."/>
            <person name="Sanges R."/>
            <person name="Schmutz J."/>
            <person name="Toseland A."/>
            <person name="Valas R."/>
            <person name="Veluchamy A."/>
            <person name="Ward B.J."/>
            <person name="Allen A."/>
            <person name="Barry K."/>
            <person name="Falciatore A."/>
            <person name="Ferrante M."/>
            <person name="Fortunato A.E."/>
            <person name="Gloeckner G."/>
            <person name="Gruber A."/>
            <person name="Hipkin R."/>
            <person name="Janech M."/>
            <person name="Kroth P."/>
            <person name="Leese F."/>
            <person name="Lindquist E."/>
            <person name="Lyon B.R."/>
            <person name="Martin J."/>
            <person name="Mayer C."/>
            <person name="Parker M."/>
            <person name="Quesneville H."/>
            <person name="Raymond J."/>
            <person name="Uhlig C."/>
            <person name="Valentin K.U."/>
            <person name="Worden A.Z."/>
            <person name="Armbrust E.V."/>
            <person name="Bowler C."/>
            <person name="Green B."/>
            <person name="Moulton V."/>
            <person name="Van Oosterhout C."/>
            <person name="Grigoriev I."/>
        </authorList>
    </citation>
    <scope>NUCLEOTIDE SEQUENCE [LARGE SCALE GENOMIC DNA]</scope>
    <source>
        <strain evidence="1 2">CCMP1102</strain>
    </source>
</reference>
<dbReference type="Proteomes" id="UP000095751">
    <property type="component" value="Unassembled WGS sequence"/>
</dbReference>
<dbReference type="KEGG" id="fcy:FRACYDRAFT_250961"/>
<proteinExistence type="predicted"/>
<dbReference type="InParanoid" id="A0A1E7EP37"/>
<gene>
    <name evidence="1" type="ORF">FRACYDRAFT_250961</name>
</gene>
<evidence type="ECO:0000313" key="2">
    <source>
        <dbReference type="Proteomes" id="UP000095751"/>
    </source>
</evidence>